<evidence type="ECO:0000256" key="1">
    <source>
        <dbReference type="SAM" id="MobiDB-lite"/>
    </source>
</evidence>
<feature type="compositionally biased region" description="Acidic residues" evidence="1">
    <location>
        <begin position="403"/>
        <end position="416"/>
    </location>
</feature>
<comment type="caution">
    <text evidence="3">The sequence shown here is derived from an EMBL/GenBank/DDBJ whole genome shotgun (WGS) entry which is preliminary data.</text>
</comment>
<feature type="region of interest" description="Disordered" evidence="1">
    <location>
        <begin position="394"/>
        <end position="416"/>
    </location>
</feature>
<dbReference type="InterPro" id="IPR051082">
    <property type="entry name" value="Pentapeptide-BTB/POZ_domain"/>
</dbReference>
<dbReference type="PANTHER" id="PTHR14136:SF17">
    <property type="entry name" value="BTB_POZ DOMAIN-CONTAINING PROTEIN KCTD9"/>
    <property type="match status" value="1"/>
</dbReference>
<protein>
    <submittedName>
        <fullName evidence="3">DUF2169 domain-containing protein</fullName>
    </submittedName>
</protein>
<evidence type="ECO:0000313" key="3">
    <source>
        <dbReference type="EMBL" id="NYT86491.1"/>
    </source>
</evidence>
<gene>
    <name evidence="3" type="ORF">H0A62_12835</name>
</gene>
<accession>A0A853GVY1</accession>
<reference evidence="3 4" key="1">
    <citation type="submission" date="2020-07" db="EMBL/GenBank/DDBJ databases">
        <title>Taxonomic revisions and descriptions of new bacterial species based on genomic comparisons in the high-G+C-content subgroup of the family Alcaligenaceae.</title>
        <authorList>
            <person name="Szabo A."/>
            <person name="Felfoldi T."/>
        </authorList>
    </citation>
    <scope>NUCLEOTIDE SEQUENCE [LARGE SCALE GENOMIC DNA]</scope>
    <source>
        <strain evidence="3 4">DSM 25667</strain>
    </source>
</reference>
<feature type="domain" description="DUF2169" evidence="2">
    <location>
        <begin position="21"/>
        <end position="293"/>
    </location>
</feature>
<dbReference type="RefSeq" id="WP_167667473.1">
    <property type="nucleotide sequence ID" value="NZ_JACCEV010000003.1"/>
</dbReference>
<dbReference type="Gene3D" id="2.160.20.80">
    <property type="entry name" value="E3 ubiquitin-protein ligase SopA"/>
    <property type="match status" value="2"/>
</dbReference>
<dbReference type="InterPro" id="IPR001646">
    <property type="entry name" value="5peptide_repeat"/>
</dbReference>
<organism evidence="3 4">
    <name type="scientific">Pollutimonas harenae</name>
    <dbReference type="NCBI Taxonomy" id="657015"/>
    <lineage>
        <taxon>Bacteria</taxon>
        <taxon>Pseudomonadati</taxon>
        <taxon>Pseudomonadota</taxon>
        <taxon>Betaproteobacteria</taxon>
        <taxon>Burkholderiales</taxon>
        <taxon>Alcaligenaceae</taxon>
        <taxon>Pollutimonas</taxon>
    </lineage>
</organism>
<proteinExistence type="predicted"/>
<dbReference type="AlphaFoldDB" id="A0A853GVY1"/>
<dbReference type="Pfam" id="PF00805">
    <property type="entry name" value="Pentapeptide"/>
    <property type="match status" value="3"/>
</dbReference>
<feature type="compositionally biased region" description="Basic and acidic residues" evidence="1">
    <location>
        <begin position="441"/>
        <end position="450"/>
    </location>
</feature>
<evidence type="ECO:0000259" key="2">
    <source>
        <dbReference type="Pfam" id="PF09937"/>
    </source>
</evidence>
<dbReference type="EMBL" id="JACCEV010000003">
    <property type="protein sequence ID" value="NYT86491.1"/>
    <property type="molecule type" value="Genomic_DNA"/>
</dbReference>
<sequence>MRIIKPLRLSILSRPYQYRRQHQLGVAILAMTTLDADPGLVMEADVWKISGEELDEDEVLDLSIPKPCAEFLVSGKAWSHDASEPGRVAVRARVDHLEKNLIVHGDRHWVQGGMSPAGVVQGVPVNWRHTYGGSGFAENECGMGSVRGADGVWHIPNVEALDQRLRREGQLGKPVSFGPISPTRPRRFKLAGGYEDRWLTDGFPGLPDTLDPHFFNTASADQWFVKQAELAPAAEYEIWNMHPKQSCLQGRLPALRARCFFQRHGAEDLEEISMRHTTAWFFPDRERVLLIFHGAVPLTTDDGSEIACIMPALESLDEEARSPEHYRKVLKQRLPRDTGALYALRDKDLLPENMLDNSDFQQASSGVLSRPQIVNQRQRAATLKQDMLARVESAGQNPADYQLDSDECTPLESMDDLPDYARSMRRKTRLMKVDMLRKKRAAEEQHKEAFQDLPQAKQAMDEASGGAADKPGGPPRLHQDESMMTLRSMARVAEAKGAGGMSVAQFEAMRDDAQAQLGKLYRYAAHHQSAAEPALGGRSVRMRRRVQALMQGSRDLSGLDLTGIDLSGLDLSYARCHGTWMERANLSGTTLTGADLTRAVLARAHFYETDCRGAILDEANLGEALVHASIFDEARFDTAILDRAVFTKTSFVKTVFKRCVPSGIEFEDCRFDQASFDSVTFWQQSRFERLAFPEATLHRVAWVECGLDNMDYSGASLTACAWVQSVFSSPAHYVQSRLKTCCAVLTELTAAQFTDALLDECSLRSLNLDKANFDGARLKNCDLSEASLRDASFVRADACGSLFMETDLTGADLRDSDLIDALMQKSDFRFADLSGANLFRADISQSLLESSTRTAGAYTKLAKTLPKAPQAGGRA</sequence>
<dbReference type="SUPFAM" id="SSF141571">
    <property type="entry name" value="Pentapeptide repeat-like"/>
    <property type="match status" value="2"/>
</dbReference>
<dbReference type="PANTHER" id="PTHR14136">
    <property type="entry name" value="BTB_POZ DOMAIN-CONTAINING PROTEIN KCTD9"/>
    <property type="match status" value="1"/>
</dbReference>
<dbReference type="InterPro" id="IPR018683">
    <property type="entry name" value="DUF2169"/>
</dbReference>
<keyword evidence="4" id="KW-1185">Reference proteome</keyword>
<evidence type="ECO:0000313" key="4">
    <source>
        <dbReference type="Proteomes" id="UP000554144"/>
    </source>
</evidence>
<feature type="region of interest" description="Disordered" evidence="1">
    <location>
        <begin position="441"/>
        <end position="477"/>
    </location>
</feature>
<dbReference type="Pfam" id="PF09937">
    <property type="entry name" value="DUF2169"/>
    <property type="match status" value="1"/>
</dbReference>
<dbReference type="Proteomes" id="UP000554144">
    <property type="component" value="Unassembled WGS sequence"/>
</dbReference>
<name>A0A853GVY1_9BURK</name>